<name>A0A3N6MVM1_NATCH</name>
<evidence type="ECO:0000313" key="3">
    <source>
        <dbReference type="Proteomes" id="UP000281431"/>
    </source>
</evidence>
<keyword evidence="3" id="KW-1185">Reference proteome</keyword>
<accession>A0A3N6MVM1</accession>
<dbReference type="AlphaFoldDB" id="A0A3N6MVM1"/>
<dbReference type="EMBL" id="REFZ01000011">
    <property type="protein sequence ID" value="RQG98966.1"/>
    <property type="molecule type" value="Genomic_DNA"/>
</dbReference>
<proteinExistence type="predicted"/>
<gene>
    <name evidence="2" type="ORF">EA472_15595</name>
</gene>
<reference evidence="2 3" key="1">
    <citation type="submission" date="2018-10" db="EMBL/GenBank/DDBJ databases">
        <title>Natrarchaeobius chitinivorans gen. nov., sp. nov., and Natrarchaeobius haloalkaliphilus sp. nov., alkaliphilic, chitin-utilizing haloarchaea from hypersaline alkaline lakes.</title>
        <authorList>
            <person name="Sorokin D.Y."/>
            <person name="Elcheninov A.G."/>
            <person name="Kostrikina N.A."/>
            <person name="Bale N.J."/>
            <person name="Sinninghe Damste J.S."/>
            <person name="Khijniak T.V."/>
            <person name="Kublanov I.V."/>
            <person name="Toshchakov S.V."/>
        </authorList>
    </citation>
    <scope>NUCLEOTIDE SEQUENCE [LARGE SCALE GENOMIC DNA]</scope>
    <source>
        <strain evidence="2 3">AArcht7</strain>
    </source>
</reference>
<organism evidence="2 3">
    <name type="scientific">Natrarchaeobius chitinivorans</name>
    <dbReference type="NCBI Taxonomy" id="1679083"/>
    <lineage>
        <taxon>Archaea</taxon>
        <taxon>Methanobacteriati</taxon>
        <taxon>Methanobacteriota</taxon>
        <taxon>Stenosarchaea group</taxon>
        <taxon>Halobacteria</taxon>
        <taxon>Halobacteriales</taxon>
        <taxon>Natrialbaceae</taxon>
        <taxon>Natrarchaeobius</taxon>
    </lineage>
</organism>
<comment type="caution">
    <text evidence="2">The sequence shown here is derived from an EMBL/GenBank/DDBJ whole genome shotgun (WGS) entry which is preliminary data.</text>
</comment>
<feature type="compositionally biased region" description="Polar residues" evidence="1">
    <location>
        <begin position="19"/>
        <end position="28"/>
    </location>
</feature>
<dbReference type="Proteomes" id="UP000281431">
    <property type="component" value="Unassembled WGS sequence"/>
</dbReference>
<evidence type="ECO:0000313" key="2">
    <source>
        <dbReference type="EMBL" id="RQG98966.1"/>
    </source>
</evidence>
<feature type="region of interest" description="Disordered" evidence="1">
    <location>
        <begin position="1"/>
        <end position="68"/>
    </location>
</feature>
<protein>
    <submittedName>
        <fullName evidence="2">Uncharacterized protein</fullName>
    </submittedName>
</protein>
<evidence type="ECO:0000256" key="1">
    <source>
        <dbReference type="SAM" id="MobiDB-lite"/>
    </source>
</evidence>
<feature type="compositionally biased region" description="Polar residues" evidence="1">
    <location>
        <begin position="43"/>
        <end position="62"/>
    </location>
</feature>
<sequence length="83" mass="9191">MDDELRDLENHERDGGNVYRTQFPTPTNEHAHTIGHPNGVERFTSNASATSGSPSEDASPSRNLVDRSSSVRHVVVSVCWDEQ</sequence>